<dbReference type="CDD" id="cd01648">
    <property type="entry name" value="TERT"/>
    <property type="match status" value="1"/>
</dbReference>
<feature type="compositionally biased region" description="Basic and acidic residues" evidence="14">
    <location>
        <begin position="407"/>
        <end position="418"/>
    </location>
</feature>
<evidence type="ECO:0000256" key="9">
    <source>
        <dbReference type="ARBA" id="ARBA00022895"/>
    </source>
</evidence>
<dbReference type="STRING" id="109376.A0A0D3EEX2"/>
<keyword evidence="6 13" id="KW-0548">Nucleotidyltransferase</keyword>
<dbReference type="InterPro" id="IPR000477">
    <property type="entry name" value="RT_dom"/>
</dbReference>
<dbReference type="Pfam" id="PF00078">
    <property type="entry name" value="RVT_1"/>
    <property type="match status" value="1"/>
</dbReference>
<evidence type="ECO:0000256" key="14">
    <source>
        <dbReference type="SAM" id="MobiDB-lite"/>
    </source>
</evidence>
<dbReference type="Gene3D" id="3.30.70.2630">
    <property type="match status" value="1"/>
</dbReference>
<dbReference type="Gene3D" id="1.10.357.90">
    <property type="match status" value="1"/>
</dbReference>
<dbReference type="AlphaFoldDB" id="A0A0D3EEX2"/>
<dbReference type="InterPro" id="IPR049139">
    <property type="entry name" value="TERT_C"/>
</dbReference>
<name>A0A0D3EEX2_BRAOL</name>
<accession>A0A0D3EEX2</accession>
<reference evidence="16 17" key="1">
    <citation type="journal article" date="2014" name="Genome Biol.">
        <title>Transcriptome and methylome profiling reveals relics of genome dominance in the mesopolyploid Brassica oleracea.</title>
        <authorList>
            <person name="Parkin I.A."/>
            <person name="Koh C."/>
            <person name="Tang H."/>
            <person name="Robinson S.J."/>
            <person name="Kagale S."/>
            <person name="Clarke W.E."/>
            <person name="Town C.D."/>
            <person name="Nixon J."/>
            <person name="Krishnakumar V."/>
            <person name="Bidwell S.L."/>
            <person name="Denoeud F."/>
            <person name="Belcram H."/>
            <person name="Links M.G."/>
            <person name="Just J."/>
            <person name="Clarke C."/>
            <person name="Bender T."/>
            <person name="Huebert T."/>
            <person name="Mason A.S."/>
            <person name="Pires J.C."/>
            <person name="Barker G."/>
            <person name="Moore J."/>
            <person name="Walley P.G."/>
            <person name="Manoli S."/>
            <person name="Batley J."/>
            <person name="Edwards D."/>
            <person name="Nelson M.N."/>
            <person name="Wang X."/>
            <person name="Paterson A.H."/>
            <person name="King G."/>
            <person name="Bancroft I."/>
            <person name="Chalhoub B."/>
            <person name="Sharpe A.G."/>
        </authorList>
    </citation>
    <scope>NUCLEOTIDE SEQUENCE</scope>
    <source>
        <strain evidence="16 17">cv. TO1000</strain>
    </source>
</reference>
<keyword evidence="10 13" id="KW-0695">RNA-directed DNA polymerase</keyword>
<dbReference type="Pfam" id="PF21399">
    <property type="entry name" value="TERT_C"/>
    <property type="match status" value="1"/>
</dbReference>
<dbReference type="GO" id="GO:0010073">
    <property type="term" value="P:meristem maintenance"/>
    <property type="evidence" value="ECO:0007669"/>
    <property type="project" value="EnsemblPlants"/>
</dbReference>
<dbReference type="InterPro" id="IPR003545">
    <property type="entry name" value="Telomerase_RT"/>
</dbReference>
<dbReference type="eggNOG" id="KOG1005">
    <property type="taxonomic scope" value="Eukaryota"/>
</dbReference>
<dbReference type="PANTHER" id="PTHR12066">
    <property type="entry name" value="TELOMERASE REVERSE TRANSCRIPTASE"/>
    <property type="match status" value="1"/>
</dbReference>
<dbReference type="PANTHER" id="PTHR12066:SF0">
    <property type="entry name" value="TELOMERASE REVERSE TRANSCRIPTASE"/>
    <property type="match status" value="1"/>
</dbReference>
<evidence type="ECO:0000256" key="13">
    <source>
        <dbReference type="RuleBase" id="RU365061"/>
    </source>
</evidence>
<dbReference type="GO" id="GO:0050000">
    <property type="term" value="P:chromosome localization"/>
    <property type="evidence" value="ECO:0007669"/>
    <property type="project" value="EnsemblPlants"/>
</dbReference>
<dbReference type="OMA" id="SYKAVQW"/>
<dbReference type="Gramene" id="Bo9g161730.1">
    <property type="protein sequence ID" value="Bo9g161730.1"/>
    <property type="gene ID" value="Bo9g161730"/>
</dbReference>
<dbReference type="FunFam" id="3.30.70.2630:FF:000002">
    <property type="entry name" value="Telomerase reverse transcriptase"/>
    <property type="match status" value="1"/>
</dbReference>
<evidence type="ECO:0000256" key="3">
    <source>
        <dbReference type="ARBA" id="ARBA00016182"/>
    </source>
</evidence>
<keyword evidence="5 13" id="KW-0808">Transferase</keyword>
<dbReference type="Gene3D" id="1.10.132.70">
    <property type="match status" value="1"/>
</dbReference>
<feature type="compositionally biased region" description="Basic and acidic residues" evidence="14">
    <location>
        <begin position="169"/>
        <end position="179"/>
    </location>
</feature>
<feature type="compositionally biased region" description="Polar residues" evidence="14">
    <location>
        <begin position="388"/>
        <end position="406"/>
    </location>
</feature>
<dbReference type="GO" id="GO:0019827">
    <property type="term" value="P:stem cell population maintenance"/>
    <property type="evidence" value="ECO:0007669"/>
    <property type="project" value="EnsemblPlants"/>
</dbReference>
<dbReference type="EC" id="2.7.7.49" evidence="2 13"/>
<protein>
    <recommendedName>
        <fullName evidence="3 13">Telomerase reverse transcriptase</fullName>
        <ecNumber evidence="2 13">2.7.7.49</ecNumber>
    </recommendedName>
    <alternativeName>
        <fullName evidence="13">Telomerase catalytic subunit</fullName>
    </alternativeName>
</protein>
<evidence type="ECO:0000256" key="6">
    <source>
        <dbReference type="ARBA" id="ARBA00022695"/>
    </source>
</evidence>
<evidence type="ECO:0000256" key="10">
    <source>
        <dbReference type="ARBA" id="ARBA00022918"/>
    </source>
</evidence>
<evidence type="ECO:0000256" key="12">
    <source>
        <dbReference type="ARBA" id="ARBA00048173"/>
    </source>
</evidence>
<keyword evidence="4 13" id="KW-0158">Chromosome</keyword>
<evidence type="ECO:0000313" key="16">
    <source>
        <dbReference type="EnsemblPlants" id="Bo9g161730.1"/>
    </source>
</evidence>
<evidence type="ECO:0000256" key="1">
    <source>
        <dbReference type="ARBA" id="ARBA00008001"/>
    </source>
</evidence>
<dbReference type="GO" id="GO:0007004">
    <property type="term" value="P:telomere maintenance via telomerase"/>
    <property type="evidence" value="ECO:0007669"/>
    <property type="project" value="EnsemblPlants"/>
</dbReference>
<dbReference type="GO" id="GO:0000333">
    <property type="term" value="C:telomerase catalytic core complex"/>
    <property type="evidence" value="ECO:0007669"/>
    <property type="project" value="TreeGrafter"/>
</dbReference>
<dbReference type="GO" id="GO:0010449">
    <property type="term" value="P:root meristem growth"/>
    <property type="evidence" value="ECO:0007669"/>
    <property type="project" value="EnsemblPlants"/>
</dbReference>
<evidence type="ECO:0000313" key="17">
    <source>
        <dbReference type="Proteomes" id="UP000032141"/>
    </source>
</evidence>
<evidence type="ECO:0000256" key="4">
    <source>
        <dbReference type="ARBA" id="ARBA00022454"/>
    </source>
</evidence>
<keyword evidence="8 13" id="KW-0460">Magnesium</keyword>
<dbReference type="HOGENOM" id="CLU_001996_1_0_1"/>
<evidence type="ECO:0000256" key="2">
    <source>
        <dbReference type="ARBA" id="ARBA00012493"/>
    </source>
</evidence>
<feature type="region of interest" description="Disordered" evidence="14">
    <location>
        <begin position="388"/>
        <end position="418"/>
    </location>
</feature>
<keyword evidence="7 13" id="KW-0479">Metal-binding</keyword>
<evidence type="ECO:0000256" key="8">
    <source>
        <dbReference type="ARBA" id="ARBA00022842"/>
    </source>
</evidence>
<reference evidence="16" key="2">
    <citation type="submission" date="2015-03" db="UniProtKB">
        <authorList>
            <consortium name="EnsemblPlants"/>
        </authorList>
    </citation>
    <scope>IDENTIFICATION</scope>
</reference>
<keyword evidence="11 13" id="KW-0539">Nucleus</keyword>
<dbReference type="EnsemblPlants" id="Bo9g161730.1">
    <property type="protein sequence ID" value="Bo9g161730.1"/>
    <property type="gene ID" value="Bo9g161730"/>
</dbReference>
<sequence length="1176" mass="134848">MARKPRRNVPEILWRSFGERAKNLKDSIIDLITRRSIQPEQCRCRGQGCLGCSCDKPSFLLRPDDPIHYRKLLHRCFVVLHEQTPPPPRFSPTSWGSQREYDQSSPVLELLTTSSWEFLLNRIGSDLMVYLLQHTSIFLPFLGKKHQQVSGPPLCITQKETLSVPNNKRKSDESVEPSKKRQRLSSTVNECLKEDSAAVTSIVSVDVGGHREEKPRKRSRLYLKRRRKQRKVNCLKVDDEAPCVTSCTNGEASNGNEADGRNLQISISGSLTDFTKQAKQVKRNKHFKFANSETASVIPPNHILKTLRANCSDSKSLMNHIFGEVSAWSAAPSHGKGNCPSGSICLYHSLLKSLKGLIGKTKSSQLKTLLDKHCPVLLPQEDALKSANATSQSSWRQNSGKLPHGSNSEKGKPNSHNAEEGRLYCTKDQVVSFIWAICKYIIPEGLLGTSHQMRVLRRNIAWFVSRRRNEKCTVTQFLHGVKPSDFSFFASKQLCCMVNGHAHQNESIRSTQQMLCTKWISWLFLEIVKKLLLFNFYATERQDGRLDIYYYRKCNWERLIRKEITKALDGYVQVENAEAESRRKNLGLSKFRFLPKANGVRMLLDFSSSSRLESLRDTHAVLKDIQQKEPDVLGSSVFDHDDFYRNLGPYLKHLRSQSGELPPLFFVVADVFKAFDSIDQGKLLDVVQGVLKDEHILKRCRLISCGKRSHWVNNILVSTDKNATVSRFTSTVPYNALQSIIVDQGENHLVRKNDIMLWINNMLKNNMLQIDKNFYVQTAGIPQGHRLSSLLCCFYYGHLERTLIYPFLEESSRDASAAECNGEKELITRPSYKLLRFIDDYLFVSTSRDQATRFYQRLKQGFPDYNCFMNNKKFCINFEDEEESQSSSSNRVYVGGNEVSFIRWTGLLINSRTFEVQVDYTRKTQFTVSAGKRNFSVSAGKRYFSVSVGKRNFSVLAGKHNFRFWRENAISGFGGKTQFLGFGGKTLFLGFGGKAYLNGHISSTFSVAWQNKPLGNLRHKLRYFLVPKCHPILFDSNINSGAIVRLNIYQIFLLAAMKFHCYVYELSRFWKLHPQALSKFITRSIRYMFKLINRRTHRINTGSSFRPVLKLCKEEVIWLGLHAYIQVLKKKNSRYRTLLNYLRSALSKLDLSLNLSPELEYATDRSNSSCIWKLSY</sequence>
<dbReference type="GO" id="GO:0042162">
    <property type="term" value="F:telomeric DNA binding"/>
    <property type="evidence" value="ECO:0007669"/>
    <property type="project" value="TreeGrafter"/>
</dbReference>
<dbReference type="InterPro" id="IPR021891">
    <property type="entry name" value="Telomerase_RBD"/>
</dbReference>
<dbReference type="Proteomes" id="UP000032141">
    <property type="component" value="Chromosome C9"/>
</dbReference>
<dbReference type="GO" id="GO:0046872">
    <property type="term" value="F:metal ion binding"/>
    <property type="evidence" value="ECO:0007669"/>
    <property type="project" value="UniProtKB-KW"/>
</dbReference>
<organism evidence="16 17">
    <name type="scientific">Brassica oleracea var. oleracea</name>
    <dbReference type="NCBI Taxonomy" id="109376"/>
    <lineage>
        <taxon>Eukaryota</taxon>
        <taxon>Viridiplantae</taxon>
        <taxon>Streptophyta</taxon>
        <taxon>Embryophyta</taxon>
        <taxon>Tracheophyta</taxon>
        <taxon>Spermatophyta</taxon>
        <taxon>Magnoliopsida</taxon>
        <taxon>eudicotyledons</taxon>
        <taxon>Gunneridae</taxon>
        <taxon>Pentapetalae</taxon>
        <taxon>rosids</taxon>
        <taxon>malvids</taxon>
        <taxon>Brassicales</taxon>
        <taxon>Brassicaceae</taxon>
        <taxon>Brassiceae</taxon>
        <taxon>Brassica</taxon>
    </lineage>
</organism>
<evidence type="ECO:0000256" key="11">
    <source>
        <dbReference type="ARBA" id="ARBA00023242"/>
    </source>
</evidence>
<evidence type="ECO:0000256" key="5">
    <source>
        <dbReference type="ARBA" id="ARBA00022679"/>
    </source>
</evidence>
<keyword evidence="17" id="KW-1185">Reference proteome</keyword>
<dbReference type="GO" id="GO:0070034">
    <property type="term" value="F:telomerase RNA binding"/>
    <property type="evidence" value="ECO:0007669"/>
    <property type="project" value="TreeGrafter"/>
</dbReference>
<keyword evidence="9 13" id="KW-0779">Telomere</keyword>
<proteinExistence type="inferred from homology"/>
<feature type="region of interest" description="Disordered" evidence="14">
    <location>
        <begin position="160"/>
        <end position="186"/>
    </location>
</feature>
<dbReference type="SMART" id="SM00975">
    <property type="entry name" value="Telomerase_RBD"/>
    <property type="match status" value="1"/>
</dbReference>
<dbReference type="GO" id="GO:0000781">
    <property type="term" value="C:chromosome, telomeric region"/>
    <property type="evidence" value="ECO:0007669"/>
    <property type="project" value="UniProtKB-SubCell"/>
</dbReference>
<dbReference type="GO" id="GO:0003720">
    <property type="term" value="F:telomerase activity"/>
    <property type="evidence" value="ECO:0007669"/>
    <property type="project" value="EnsemblPlants"/>
</dbReference>
<evidence type="ECO:0000256" key="7">
    <source>
        <dbReference type="ARBA" id="ARBA00022723"/>
    </source>
</evidence>
<comment type="catalytic activity">
    <reaction evidence="12 13">
        <text>DNA(n) + a 2'-deoxyribonucleoside 5'-triphosphate = DNA(n+1) + diphosphate</text>
        <dbReference type="Rhea" id="RHEA:22508"/>
        <dbReference type="Rhea" id="RHEA-COMP:17339"/>
        <dbReference type="Rhea" id="RHEA-COMP:17340"/>
        <dbReference type="ChEBI" id="CHEBI:33019"/>
        <dbReference type="ChEBI" id="CHEBI:61560"/>
        <dbReference type="ChEBI" id="CHEBI:173112"/>
        <dbReference type="EC" id="2.7.7.49"/>
    </reaction>
</comment>
<comment type="function">
    <text evidence="13">Telomerase is a ribonucleoprotein enzyme essential for the replication of chromosome termini in most eukaryotes. It elongates telomeres. It is a reverse transcriptase that adds simple sequence repeats to chromosome ends by copying a template sequence within the RNA component of the enzyme.</text>
</comment>
<comment type="similarity">
    <text evidence="1 13">Belongs to the reverse transcriptase family. Telomerase subfamily.</text>
</comment>
<feature type="domain" description="Reverse transcriptase" evidence="15">
    <location>
        <begin position="575"/>
        <end position="909"/>
    </location>
</feature>
<dbReference type="PROSITE" id="PS50878">
    <property type="entry name" value="RT_POL"/>
    <property type="match status" value="1"/>
</dbReference>
<evidence type="ECO:0000259" key="15">
    <source>
        <dbReference type="PROSITE" id="PS50878"/>
    </source>
</evidence>
<dbReference type="PRINTS" id="PR01365">
    <property type="entry name" value="TELOMERASERT"/>
</dbReference>
<comment type="subcellular location">
    <subcellularLocation>
        <location evidence="13">Nucleus</location>
    </subcellularLocation>
    <subcellularLocation>
        <location evidence="13">Chromosome</location>
        <location evidence="13">Telomere</location>
    </subcellularLocation>
</comment>
<dbReference type="Pfam" id="PF12009">
    <property type="entry name" value="Telomerase_RBD"/>
    <property type="match status" value="1"/>
</dbReference>